<evidence type="ECO:0000313" key="3">
    <source>
        <dbReference type="Proteomes" id="UP000539052"/>
    </source>
</evidence>
<comment type="caution">
    <text evidence="2">The sequence shown here is derived from an EMBL/GenBank/DDBJ whole genome shotgun (WGS) entry which is preliminary data.</text>
</comment>
<dbReference type="Proteomes" id="UP000539052">
    <property type="component" value="Unassembled WGS sequence"/>
</dbReference>
<feature type="transmembrane region" description="Helical" evidence="1">
    <location>
        <begin position="12"/>
        <end position="35"/>
    </location>
</feature>
<gene>
    <name evidence="2" type="ORF">G9470_23935</name>
</gene>
<dbReference type="EMBL" id="JAAOXG010000068">
    <property type="protein sequence ID" value="NNJ32816.1"/>
    <property type="molecule type" value="Genomic_DNA"/>
</dbReference>
<proteinExistence type="predicted"/>
<dbReference type="RefSeq" id="WP_170823861.1">
    <property type="nucleotide sequence ID" value="NZ_JAAOXG010000068.1"/>
</dbReference>
<sequence length="48" mass="5286">MKKAIKQSSLVYLLNFSSILLLVGIIVAFIMVVIFNGRINTAMRTGLS</sequence>
<name>A0ABX1VWU9_9FIRM</name>
<protein>
    <submittedName>
        <fullName evidence="2">Uncharacterized protein</fullName>
    </submittedName>
</protein>
<keyword evidence="3" id="KW-1185">Reference proteome</keyword>
<keyword evidence="1" id="KW-1133">Transmembrane helix</keyword>
<evidence type="ECO:0000313" key="2">
    <source>
        <dbReference type="EMBL" id="NNJ32816.1"/>
    </source>
</evidence>
<accession>A0ABX1VWU9</accession>
<keyword evidence="1" id="KW-0472">Membrane</keyword>
<evidence type="ECO:0000256" key="1">
    <source>
        <dbReference type="SAM" id="Phobius"/>
    </source>
</evidence>
<keyword evidence="1" id="KW-0812">Transmembrane</keyword>
<organism evidence="2 3">
    <name type="scientific">Lacrimispora defluvii</name>
    <dbReference type="NCBI Taxonomy" id="2719233"/>
    <lineage>
        <taxon>Bacteria</taxon>
        <taxon>Bacillati</taxon>
        <taxon>Bacillota</taxon>
        <taxon>Clostridia</taxon>
        <taxon>Lachnospirales</taxon>
        <taxon>Lachnospiraceae</taxon>
        <taxon>Lacrimispora</taxon>
    </lineage>
</organism>
<reference evidence="2 3" key="1">
    <citation type="submission" date="2020-03" db="EMBL/GenBank/DDBJ databases">
        <title>Genome Sequence of industrial isolate, B5A.</title>
        <authorList>
            <person name="Sharma S."/>
            <person name="Patil P.B."/>
            <person name="Korpole S."/>
        </authorList>
    </citation>
    <scope>NUCLEOTIDE SEQUENCE [LARGE SCALE GENOMIC DNA]</scope>
    <source>
        <strain evidence="2 3">PI-S10-B5A</strain>
    </source>
</reference>